<gene>
    <name evidence="3" type="ordered locus">CHU_0364</name>
</gene>
<dbReference type="EMBL" id="CP000383">
    <property type="protein sequence ID" value="ABG57654.1"/>
    <property type="molecule type" value="Genomic_DNA"/>
</dbReference>
<keyword evidence="4" id="KW-1185">Reference proteome</keyword>
<sequence>MIIMIQTLLTTIAAAGLSMSVMAQNDSTTIKRDTVKSKETGSLIFHGTLLTFGPQTDSSKAKPKTVDTVKTGTKYTSAYVIYGPQTDSVKAKPKAADTVKTGSKYAYSYVVYSPQTDSSKAKPKAVDTVKTGTKYAGVLDVHTILAFNPIDGPQTDSLKTKPGTVVKPDSTTKPGADKKTGAMYFDRKTGSII</sequence>
<evidence type="ECO:0000256" key="2">
    <source>
        <dbReference type="SAM" id="SignalP"/>
    </source>
</evidence>
<reference evidence="3 4" key="1">
    <citation type="journal article" date="2007" name="Appl. Environ. Microbiol.">
        <title>Genome sequence of the cellulolytic gliding bacterium Cytophaga hutchinsonii.</title>
        <authorList>
            <person name="Xie G."/>
            <person name="Bruce D.C."/>
            <person name="Challacombe J.F."/>
            <person name="Chertkov O."/>
            <person name="Detter J.C."/>
            <person name="Gilna P."/>
            <person name="Han C.S."/>
            <person name="Lucas S."/>
            <person name="Misra M."/>
            <person name="Myers G.L."/>
            <person name="Richardson P."/>
            <person name="Tapia R."/>
            <person name="Thayer N."/>
            <person name="Thompson L.S."/>
            <person name="Brettin T.S."/>
            <person name="Henrissat B."/>
            <person name="Wilson D.B."/>
            <person name="McBride M.J."/>
        </authorList>
    </citation>
    <scope>NUCLEOTIDE SEQUENCE [LARGE SCALE GENOMIC DNA]</scope>
    <source>
        <strain evidence="4">ATCC 33406 / DSM 1761 / CIP 103989 / NBRC 15051 / NCIMB 9469 / D465</strain>
    </source>
</reference>
<proteinExistence type="predicted"/>
<evidence type="ECO:0000256" key="1">
    <source>
        <dbReference type="SAM" id="MobiDB-lite"/>
    </source>
</evidence>
<feature type="region of interest" description="Disordered" evidence="1">
    <location>
        <begin position="152"/>
        <end position="180"/>
    </location>
</feature>
<protein>
    <submittedName>
        <fullName evidence="3">Uncharacterized protein</fullName>
    </submittedName>
</protein>
<organism evidence="3 4">
    <name type="scientific">Cytophaga hutchinsonii (strain ATCC 33406 / DSM 1761 / CIP 103989 / NBRC 15051 / NCIMB 9469 / D465)</name>
    <dbReference type="NCBI Taxonomy" id="269798"/>
    <lineage>
        <taxon>Bacteria</taxon>
        <taxon>Pseudomonadati</taxon>
        <taxon>Bacteroidota</taxon>
        <taxon>Cytophagia</taxon>
        <taxon>Cytophagales</taxon>
        <taxon>Cytophagaceae</taxon>
        <taxon>Cytophaga</taxon>
    </lineage>
</organism>
<evidence type="ECO:0000313" key="3">
    <source>
        <dbReference type="EMBL" id="ABG57654.1"/>
    </source>
</evidence>
<dbReference type="Proteomes" id="UP000001822">
    <property type="component" value="Chromosome"/>
</dbReference>
<accession>A0A6N4SMZ2</accession>
<evidence type="ECO:0000313" key="4">
    <source>
        <dbReference type="Proteomes" id="UP000001822"/>
    </source>
</evidence>
<feature type="signal peptide" evidence="2">
    <location>
        <begin position="1"/>
        <end position="23"/>
    </location>
</feature>
<dbReference type="AlphaFoldDB" id="A0A6N4SMZ2"/>
<dbReference type="KEGG" id="chu:CHU_0364"/>
<keyword evidence="2" id="KW-0732">Signal</keyword>
<name>A0A6N4SMZ2_CYTH3</name>
<feature type="chain" id="PRO_5026940763" evidence="2">
    <location>
        <begin position="24"/>
        <end position="193"/>
    </location>
</feature>